<dbReference type="RefSeq" id="WP_055178279.1">
    <property type="nucleotide sequence ID" value="NZ_JAUSQY010000001.1"/>
</dbReference>
<protein>
    <submittedName>
        <fullName evidence="1">Uncharacterized protein</fullName>
    </submittedName>
</protein>
<dbReference type="AlphaFoldDB" id="A0A0Q1AGZ1"/>
<reference evidence="1 2" key="1">
    <citation type="submission" date="2015-10" db="EMBL/GenBank/DDBJ databases">
        <title>Corynebacteirum lowii and Corynebacterium oculi species nova, derived from human clinical disease and and emended description of Corynebacterium mastiditis.</title>
        <authorList>
            <person name="Bernard K."/>
            <person name="Pacheco A.L."/>
            <person name="Mcdougall C."/>
            <person name="Burtx T."/>
            <person name="Weibe D."/>
            <person name="Tyler S."/>
            <person name="Olson A.B."/>
            <person name="Cnockaert M."/>
            <person name="Eguchi H."/>
            <person name="Kuwahara T."/>
            <person name="Nakayama-Imaohji H."/>
            <person name="Boudewijins M."/>
            <person name="Van Hoecke F."/>
            <person name="Bernier A.-M."/>
            <person name="Vandamme P."/>
        </authorList>
    </citation>
    <scope>NUCLEOTIDE SEQUENCE [LARGE SCALE GENOMIC DNA]</scope>
    <source>
        <strain evidence="1 2">NML 130206</strain>
    </source>
</reference>
<keyword evidence="2" id="KW-1185">Reference proteome</keyword>
<dbReference type="OrthoDB" id="267336at2"/>
<name>A0A0Q1AGZ1_9CORY</name>
<dbReference type="InterPro" id="IPR009003">
    <property type="entry name" value="Peptidase_S1_PA"/>
</dbReference>
<evidence type="ECO:0000313" key="1">
    <source>
        <dbReference type="EMBL" id="KQB85935.1"/>
    </source>
</evidence>
<proteinExistence type="predicted"/>
<dbReference type="SUPFAM" id="SSF50494">
    <property type="entry name" value="Trypsin-like serine proteases"/>
    <property type="match status" value="1"/>
</dbReference>
<dbReference type="EMBL" id="LKEV01000005">
    <property type="protein sequence ID" value="KQB85935.1"/>
    <property type="molecule type" value="Genomic_DNA"/>
</dbReference>
<comment type="caution">
    <text evidence="1">The sequence shown here is derived from an EMBL/GenBank/DDBJ whole genome shotgun (WGS) entry which is preliminary data.</text>
</comment>
<dbReference type="Proteomes" id="UP000050488">
    <property type="component" value="Unassembled WGS sequence"/>
</dbReference>
<accession>A0A0Q1AGZ1</accession>
<dbReference type="PATRIC" id="fig|1544413.3.peg.1683"/>
<evidence type="ECO:0000313" key="2">
    <source>
        <dbReference type="Proteomes" id="UP000050488"/>
    </source>
</evidence>
<gene>
    <name evidence="1" type="ORF">Clow_01677</name>
</gene>
<sequence>MAKVDLNPGLTVKGRAVAGDSARLKHGDPVRIEAPGNCGSGAIMHSNPKFYFSKNDGKFYPFIISVDIQTLGGKTGGVLVDPQDNLVGVLAGGNAKNRSYIHAD</sequence>
<organism evidence="1 2">
    <name type="scientific">Corynebacterium lowii</name>
    <dbReference type="NCBI Taxonomy" id="1544413"/>
    <lineage>
        <taxon>Bacteria</taxon>
        <taxon>Bacillati</taxon>
        <taxon>Actinomycetota</taxon>
        <taxon>Actinomycetes</taxon>
        <taxon>Mycobacteriales</taxon>
        <taxon>Corynebacteriaceae</taxon>
        <taxon>Corynebacterium</taxon>
    </lineage>
</organism>